<dbReference type="VEuPathDB" id="VectorBase:HLOH_057957"/>
<proteinExistence type="predicted"/>
<dbReference type="EMBL" id="JABSTR010000009">
    <property type="protein sequence ID" value="KAH9379306.1"/>
    <property type="molecule type" value="Genomic_DNA"/>
</dbReference>
<keyword evidence="2" id="KW-1185">Reference proteome</keyword>
<dbReference type="Proteomes" id="UP000821853">
    <property type="component" value="Unassembled WGS sequence"/>
</dbReference>
<name>A0A9J6GUZ6_HAELO</name>
<reference evidence="1 2" key="1">
    <citation type="journal article" date="2020" name="Cell">
        <title>Large-Scale Comparative Analyses of Tick Genomes Elucidate Their Genetic Diversity and Vector Capacities.</title>
        <authorList>
            <consortium name="Tick Genome and Microbiome Consortium (TIGMIC)"/>
            <person name="Jia N."/>
            <person name="Wang J."/>
            <person name="Shi W."/>
            <person name="Du L."/>
            <person name="Sun Y."/>
            <person name="Zhan W."/>
            <person name="Jiang J.F."/>
            <person name="Wang Q."/>
            <person name="Zhang B."/>
            <person name="Ji P."/>
            <person name="Bell-Sakyi L."/>
            <person name="Cui X.M."/>
            <person name="Yuan T.T."/>
            <person name="Jiang B.G."/>
            <person name="Yang W.F."/>
            <person name="Lam T.T."/>
            <person name="Chang Q.C."/>
            <person name="Ding S.J."/>
            <person name="Wang X.J."/>
            <person name="Zhu J.G."/>
            <person name="Ruan X.D."/>
            <person name="Zhao L."/>
            <person name="Wei J.T."/>
            <person name="Ye R.Z."/>
            <person name="Que T.C."/>
            <person name="Du C.H."/>
            <person name="Zhou Y.H."/>
            <person name="Cheng J.X."/>
            <person name="Dai P.F."/>
            <person name="Guo W.B."/>
            <person name="Han X.H."/>
            <person name="Huang E.J."/>
            <person name="Li L.F."/>
            <person name="Wei W."/>
            <person name="Gao Y.C."/>
            <person name="Liu J.Z."/>
            <person name="Shao H.Z."/>
            <person name="Wang X."/>
            <person name="Wang C.C."/>
            <person name="Yang T.C."/>
            <person name="Huo Q.B."/>
            <person name="Li W."/>
            <person name="Chen H.Y."/>
            <person name="Chen S.E."/>
            <person name="Zhou L.G."/>
            <person name="Ni X.B."/>
            <person name="Tian J.H."/>
            <person name="Sheng Y."/>
            <person name="Liu T."/>
            <person name="Pan Y.S."/>
            <person name="Xia L.Y."/>
            <person name="Li J."/>
            <person name="Zhao F."/>
            <person name="Cao W.C."/>
        </authorList>
    </citation>
    <scope>NUCLEOTIDE SEQUENCE [LARGE SCALE GENOMIC DNA]</scope>
    <source>
        <strain evidence="1">HaeL-2018</strain>
    </source>
</reference>
<evidence type="ECO:0000313" key="1">
    <source>
        <dbReference type="EMBL" id="KAH9379306.1"/>
    </source>
</evidence>
<evidence type="ECO:0000313" key="2">
    <source>
        <dbReference type="Proteomes" id="UP000821853"/>
    </source>
</evidence>
<accession>A0A9J6GUZ6</accession>
<dbReference type="AlphaFoldDB" id="A0A9J6GUZ6"/>
<sequence length="100" mass="10944">MYADEISIWIKTDSPGHIQKQLQETLNKTQEADETIGLTCSTKKKNGITHGHQQMMAATPIQLTLQGAANPTPPTLKILRQHFQKDGGGHTTINGILKQG</sequence>
<comment type="caution">
    <text evidence="1">The sequence shown here is derived from an EMBL/GenBank/DDBJ whole genome shotgun (WGS) entry which is preliminary data.</text>
</comment>
<organism evidence="1 2">
    <name type="scientific">Haemaphysalis longicornis</name>
    <name type="common">Bush tick</name>
    <dbReference type="NCBI Taxonomy" id="44386"/>
    <lineage>
        <taxon>Eukaryota</taxon>
        <taxon>Metazoa</taxon>
        <taxon>Ecdysozoa</taxon>
        <taxon>Arthropoda</taxon>
        <taxon>Chelicerata</taxon>
        <taxon>Arachnida</taxon>
        <taxon>Acari</taxon>
        <taxon>Parasitiformes</taxon>
        <taxon>Ixodida</taxon>
        <taxon>Ixodoidea</taxon>
        <taxon>Ixodidae</taxon>
        <taxon>Haemaphysalinae</taxon>
        <taxon>Haemaphysalis</taxon>
    </lineage>
</organism>
<protein>
    <submittedName>
        <fullName evidence="1">Uncharacterized protein</fullName>
    </submittedName>
</protein>
<gene>
    <name evidence="1" type="ORF">HPB48_007827</name>
</gene>